<dbReference type="Gene3D" id="1.10.10.10">
    <property type="entry name" value="Winged helix-like DNA-binding domain superfamily/Winged helix DNA-binding domain"/>
    <property type="match status" value="1"/>
</dbReference>
<evidence type="ECO:0000313" key="9">
    <source>
        <dbReference type="Proteomes" id="UP000319383"/>
    </source>
</evidence>
<keyword evidence="2" id="KW-0805">Transcription regulation</keyword>
<dbReference type="InterPro" id="IPR013324">
    <property type="entry name" value="RNA_pol_sigma_r3/r4-like"/>
</dbReference>
<feature type="domain" description="RNA polymerase sigma factor 70 region 4 type 2" evidence="7">
    <location>
        <begin position="134"/>
        <end position="186"/>
    </location>
</feature>
<name>A0A517ZVX5_9PLAN</name>
<evidence type="ECO:0000256" key="3">
    <source>
        <dbReference type="ARBA" id="ARBA00023082"/>
    </source>
</evidence>
<keyword evidence="4" id="KW-0238">DNA-binding</keyword>
<keyword evidence="3" id="KW-0731">Sigma factor</keyword>
<dbReference type="GO" id="GO:0003677">
    <property type="term" value="F:DNA binding"/>
    <property type="evidence" value="ECO:0007669"/>
    <property type="project" value="UniProtKB-KW"/>
</dbReference>
<dbReference type="KEGG" id="sdyn:Mal52_51070"/>
<dbReference type="InterPro" id="IPR013249">
    <property type="entry name" value="RNA_pol_sigma70_r4_t2"/>
</dbReference>
<dbReference type="PANTHER" id="PTHR43133:SF8">
    <property type="entry name" value="RNA POLYMERASE SIGMA FACTOR HI_1459-RELATED"/>
    <property type="match status" value="1"/>
</dbReference>
<dbReference type="EMBL" id="CP036276">
    <property type="protein sequence ID" value="QDU46586.1"/>
    <property type="molecule type" value="Genomic_DNA"/>
</dbReference>
<evidence type="ECO:0000256" key="5">
    <source>
        <dbReference type="ARBA" id="ARBA00023163"/>
    </source>
</evidence>
<dbReference type="SUPFAM" id="SSF88946">
    <property type="entry name" value="Sigma2 domain of RNA polymerase sigma factors"/>
    <property type="match status" value="1"/>
</dbReference>
<dbReference type="PANTHER" id="PTHR43133">
    <property type="entry name" value="RNA POLYMERASE ECF-TYPE SIGMA FACTO"/>
    <property type="match status" value="1"/>
</dbReference>
<dbReference type="InterPro" id="IPR014284">
    <property type="entry name" value="RNA_pol_sigma-70_dom"/>
</dbReference>
<keyword evidence="9" id="KW-1185">Reference proteome</keyword>
<dbReference type="GO" id="GO:0006352">
    <property type="term" value="P:DNA-templated transcription initiation"/>
    <property type="evidence" value="ECO:0007669"/>
    <property type="project" value="InterPro"/>
</dbReference>
<evidence type="ECO:0000259" key="7">
    <source>
        <dbReference type="Pfam" id="PF08281"/>
    </source>
</evidence>
<dbReference type="InterPro" id="IPR013325">
    <property type="entry name" value="RNA_pol_sigma_r2"/>
</dbReference>
<dbReference type="InterPro" id="IPR036388">
    <property type="entry name" value="WH-like_DNA-bd_sf"/>
</dbReference>
<dbReference type="CDD" id="cd06171">
    <property type="entry name" value="Sigma70_r4"/>
    <property type="match status" value="1"/>
</dbReference>
<evidence type="ECO:0000313" key="8">
    <source>
        <dbReference type="EMBL" id="QDU46586.1"/>
    </source>
</evidence>
<dbReference type="InterPro" id="IPR039425">
    <property type="entry name" value="RNA_pol_sigma-70-like"/>
</dbReference>
<gene>
    <name evidence="8" type="primary">sigW_6</name>
    <name evidence="8" type="ORF">Mal52_51070</name>
</gene>
<dbReference type="SUPFAM" id="SSF88659">
    <property type="entry name" value="Sigma3 and sigma4 domains of RNA polymerase sigma factors"/>
    <property type="match status" value="1"/>
</dbReference>
<dbReference type="Pfam" id="PF08281">
    <property type="entry name" value="Sigma70_r4_2"/>
    <property type="match status" value="1"/>
</dbReference>
<evidence type="ECO:0000256" key="2">
    <source>
        <dbReference type="ARBA" id="ARBA00023015"/>
    </source>
</evidence>
<comment type="similarity">
    <text evidence="1">Belongs to the sigma-70 factor family. ECF subfamily.</text>
</comment>
<dbReference type="NCBIfam" id="TIGR02937">
    <property type="entry name" value="sigma70-ECF"/>
    <property type="match status" value="1"/>
</dbReference>
<dbReference type="RefSeq" id="WP_231962433.1">
    <property type="nucleotide sequence ID" value="NZ_CP036276.1"/>
</dbReference>
<organism evidence="8 9">
    <name type="scientific">Symmachiella dynata</name>
    <dbReference type="NCBI Taxonomy" id="2527995"/>
    <lineage>
        <taxon>Bacteria</taxon>
        <taxon>Pseudomonadati</taxon>
        <taxon>Planctomycetota</taxon>
        <taxon>Planctomycetia</taxon>
        <taxon>Planctomycetales</taxon>
        <taxon>Planctomycetaceae</taxon>
        <taxon>Symmachiella</taxon>
    </lineage>
</organism>
<proteinExistence type="inferred from homology"/>
<dbReference type="Pfam" id="PF04542">
    <property type="entry name" value="Sigma70_r2"/>
    <property type="match status" value="1"/>
</dbReference>
<evidence type="ECO:0000256" key="1">
    <source>
        <dbReference type="ARBA" id="ARBA00010641"/>
    </source>
</evidence>
<evidence type="ECO:0000256" key="4">
    <source>
        <dbReference type="ARBA" id="ARBA00023125"/>
    </source>
</evidence>
<dbReference type="Gene3D" id="1.10.1740.10">
    <property type="match status" value="1"/>
</dbReference>
<keyword evidence="5" id="KW-0804">Transcription</keyword>
<dbReference type="InterPro" id="IPR007627">
    <property type="entry name" value="RNA_pol_sigma70_r2"/>
</dbReference>
<dbReference type="GO" id="GO:0016987">
    <property type="term" value="F:sigma factor activity"/>
    <property type="evidence" value="ECO:0007669"/>
    <property type="project" value="UniProtKB-KW"/>
</dbReference>
<evidence type="ECO:0000259" key="6">
    <source>
        <dbReference type="Pfam" id="PF04542"/>
    </source>
</evidence>
<reference evidence="8 9" key="1">
    <citation type="submission" date="2019-02" db="EMBL/GenBank/DDBJ databases">
        <title>Deep-cultivation of Planctomycetes and their phenomic and genomic characterization uncovers novel biology.</title>
        <authorList>
            <person name="Wiegand S."/>
            <person name="Jogler M."/>
            <person name="Boedeker C."/>
            <person name="Pinto D."/>
            <person name="Vollmers J."/>
            <person name="Rivas-Marin E."/>
            <person name="Kohn T."/>
            <person name="Peeters S.H."/>
            <person name="Heuer A."/>
            <person name="Rast P."/>
            <person name="Oberbeckmann S."/>
            <person name="Bunk B."/>
            <person name="Jeske O."/>
            <person name="Meyerdierks A."/>
            <person name="Storesund J.E."/>
            <person name="Kallscheuer N."/>
            <person name="Luecker S."/>
            <person name="Lage O.M."/>
            <person name="Pohl T."/>
            <person name="Merkel B.J."/>
            <person name="Hornburger P."/>
            <person name="Mueller R.-W."/>
            <person name="Bruemmer F."/>
            <person name="Labrenz M."/>
            <person name="Spormann A.M."/>
            <person name="Op den Camp H."/>
            <person name="Overmann J."/>
            <person name="Amann R."/>
            <person name="Jetten M.S.M."/>
            <person name="Mascher T."/>
            <person name="Medema M.H."/>
            <person name="Devos D.P."/>
            <person name="Kaster A.-K."/>
            <person name="Ovreas L."/>
            <person name="Rohde M."/>
            <person name="Galperin M.Y."/>
            <person name="Jogler C."/>
        </authorList>
    </citation>
    <scope>NUCLEOTIDE SEQUENCE [LARGE SCALE GENOMIC DNA]</scope>
    <source>
        <strain evidence="8 9">Mal52</strain>
    </source>
</reference>
<dbReference type="Proteomes" id="UP000319383">
    <property type="component" value="Chromosome"/>
</dbReference>
<accession>A0A517ZVX5</accession>
<protein>
    <submittedName>
        <fullName evidence="8">ECF RNA polymerase sigma factor SigW</fullName>
    </submittedName>
</protein>
<dbReference type="AlphaFoldDB" id="A0A517ZVX5"/>
<feature type="domain" description="RNA polymerase sigma-70 region 2" evidence="6">
    <location>
        <begin position="29"/>
        <end position="95"/>
    </location>
</feature>
<sequence length="202" mass="23331">MPEPEPVTNNDDRLMIEIQAGNSCAFEELVDCYQAPLIGFFFRNTRDRQMSEDLTQETLLRVYNQSWDYLPMGRFRGWMYRIARNLMIDSIRRQSHDALIRAVQSRDEDDNALARLVGEVVSPEDQTHVKELAQIVDNLLQQLPELQRTTFVMHHYAGLTLSEVADATETTTSTAKSRLRLAREKLQEKLLSRGVRGPAEDY</sequence>